<name>A0A554VJ90_9FLAO</name>
<evidence type="ECO:0000313" key="1">
    <source>
        <dbReference type="EMBL" id="TSE07981.1"/>
    </source>
</evidence>
<dbReference type="SUPFAM" id="SSF52540">
    <property type="entry name" value="P-loop containing nucleoside triphosphate hydrolases"/>
    <property type="match status" value="1"/>
</dbReference>
<keyword evidence="2" id="KW-1185">Reference proteome</keyword>
<dbReference type="AlphaFoldDB" id="A0A554VJ90"/>
<comment type="caution">
    <text evidence="1">The sequence shown here is derived from an EMBL/GenBank/DDBJ whole genome shotgun (WGS) entry which is preliminary data.</text>
</comment>
<gene>
    <name evidence="1" type="ORF">FOF46_13850</name>
</gene>
<dbReference type="RefSeq" id="WP_143916841.1">
    <property type="nucleotide sequence ID" value="NZ_CANMXV010000020.1"/>
</dbReference>
<sequence>MKKQLISLEDYEKMMKHVQVDTLPETLQKGHWFFMEAKLYYHSEPTIRETIDMYLEHLNAYLSREEPLQDEISVLEIEFIKRFLDMHRTVQTKEQLKTYIFDLHKAISKKQITKNSPVAGEILLIQKKLIHLHNDQLFKDPLKIVINRRWLQRLRKIIKTDLSRGDNNQELGTIDNSNAIASKQTSSLFSPMNEQSHSKNNNTFNLKGDLGVLLGDIERFELAITIEGDQGGGKTRFTYQLADAFAYIGHDVAIFSLEIGSKSDLITRMKEEYLQPQNQHQIFIADQLPKGYKSIEDATKSFDVIIIDSWNKTGLPSQDFDRLRKQHPNTIFIVIFQRTTQKTIRGGTAPLFDAGINIEIIKVDDTFRNNYAVTTKNRYGITGIKYNIFNKTIIGAAEAISESTVGNSKVEM</sequence>
<dbReference type="EMBL" id="VLNR01000027">
    <property type="protein sequence ID" value="TSE07981.1"/>
    <property type="molecule type" value="Genomic_DNA"/>
</dbReference>
<dbReference type="OrthoDB" id="9792687at2"/>
<dbReference type="Proteomes" id="UP000318833">
    <property type="component" value="Unassembled WGS sequence"/>
</dbReference>
<accession>A0A554VJ90</accession>
<organism evidence="1 2">
    <name type="scientific">Aquimarina algiphila</name>
    <dbReference type="NCBI Taxonomy" id="2047982"/>
    <lineage>
        <taxon>Bacteria</taxon>
        <taxon>Pseudomonadati</taxon>
        <taxon>Bacteroidota</taxon>
        <taxon>Flavobacteriia</taxon>
        <taxon>Flavobacteriales</taxon>
        <taxon>Flavobacteriaceae</taxon>
        <taxon>Aquimarina</taxon>
    </lineage>
</organism>
<reference evidence="1 2" key="1">
    <citation type="submission" date="2019-07" db="EMBL/GenBank/DDBJ databases">
        <title>The draft genome sequence of Aquimarina algiphila M91.</title>
        <authorList>
            <person name="Meng X."/>
        </authorList>
    </citation>
    <scope>NUCLEOTIDE SEQUENCE [LARGE SCALE GENOMIC DNA]</scope>
    <source>
        <strain evidence="1 2">M91</strain>
    </source>
</reference>
<evidence type="ECO:0000313" key="2">
    <source>
        <dbReference type="Proteomes" id="UP000318833"/>
    </source>
</evidence>
<dbReference type="Gene3D" id="3.40.50.300">
    <property type="entry name" value="P-loop containing nucleotide triphosphate hydrolases"/>
    <property type="match status" value="1"/>
</dbReference>
<protein>
    <submittedName>
        <fullName evidence="1">Antirestriction protein</fullName>
    </submittedName>
</protein>
<dbReference type="InterPro" id="IPR027417">
    <property type="entry name" value="P-loop_NTPase"/>
</dbReference>
<proteinExistence type="predicted"/>